<evidence type="ECO:0000313" key="3">
    <source>
        <dbReference type="EMBL" id="GFR80058.1"/>
    </source>
</evidence>
<evidence type="ECO:0000313" key="4">
    <source>
        <dbReference type="Proteomes" id="UP000762676"/>
    </source>
</evidence>
<gene>
    <name evidence="3" type="ORF">ElyMa_002304500</name>
</gene>
<sequence>MNHLYVPVTINISRSLTNKNQRQVILSVLILHSLLLVQAASTPSPPQDYVILTVAENGLREVRLSHQGTLFLETSLVYEIPGHGGVSLTRALDGITLVETAGRFGLIEDCTVKTSRRELKLFREDFLDVGLSGLLVTEADVMALYMGEKSISDITSVSVQTPENLVQMTNNKFQKETVVSERALHILTNTTKSDENKKPLGISNADYTGNSHLKPKHLLSDEIDFSRADTVTIKLYKPYHLYATFLASKYNRHGFLKLFGRHLDIKQESHDCRKFYRQARERLMLLNSLFNDSENEEDAKRGEDDKEIKTNEVYLHDKRNRRLLTKAVSSRITTSQKKPRDDVQVKVKLHLHKHFKSKSQRHKQQYNHAKEQRQGKAFTNNHHERRHRYRYRNTVLHKLQLLPHTNDGLKNTRVKNVALHNAHDLHNYTSLSLSSPLTTSLLLSTSSSSIPSSSSPSSISSRKAAVSESMFPPSAVPVALQKRNHLSLQRDKKPNAKYPHPSFTSSVTKPQYKTSAESQLVKYNLLAANATPMYSLPLVPHSRISSQSSNNDYDARFRDVSVKAGGVMPQWIKYSIDQLLNTDIGKPGASDDTNKLSPLSRSKRDLLAGYFIVPGTKW</sequence>
<keyword evidence="4" id="KW-1185">Reference proteome</keyword>
<name>A0AAV4G516_9GAST</name>
<proteinExistence type="predicted"/>
<comment type="caution">
    <text evidence="3">The sequence shown here is derived from an EMBL/GenBank/DDBJ whole genome shotgun (WGS) entry which is preliminary data.</text>
</comment>
<reference evidence="3 4" key="1">
    <citation type="journal article" date="2021" name="Elife">
        <title>Chloroplast acquisition without the gene transfer in kleptoplastic sea slugs, Plakobranchus ocellatus.</title>
        <authorList>
            <person name="Maeda T."/>
            <person name="Takahashi S."/>
            <person name="Yoshida T."/>
            <person name="Shimamura S."/>
            <person name="Takaki Y."/>
            <person name="Nagai Y."/>
            <person name="Toyoda A."/>
            <person name="Suzuki Y."/>
            <person name="Arimoto A."/>
            <person name="Ishii H."/>
            <person name="Satoh N."/>
            <person name="Nishiyama T."/>
            <person name="Hasebe M."/>
            <person name="Maruyama T."/>
            <person name="Minagawa J."/>
            <person name="Obokata J."/>
            <person name="Shigenobu S."/>
        </authorList>
    </citation>
    <scope>NUCLEOTIDE SEQUENCE [LARGE SCALE GENOMIC DNA]</scope>
</reference>
<feature type="chain" id="PRO_5043853644" evidence="2">
    <location>
        <begin position="40"/>
        <end position="618"/>
    </location>
</feature>
<dbReference type="Proteomes" id="UP000762676">
    <property type="component" value="Unassembled WGS sequence"/>
</dbReference>
<evidence type="ECO:0000256" key="1">
    <source>
        <dbReference type="SAM" id="MobiDB-lite"/>
    </source>
</evidence>
<keyword evidence="2" id="KW-0732">Signal</keyword>
<feature type="region of interest" description="Disordered" evidence="1">
    <location>
        <begin position="489"/>
        <end position="510"/>
    </location>
</feature>
<dbReference type="AlphaFoldDB" id="A0AAV4G516"/>
<protein>
    <submittedName>
        <fullName evidence="3">Uncharacterized protein</fullName>
    </submittedName>
</protein>
<organism evidence="3 4">
    <name type="scientific">Elysia marginata</name>
    <dbReference type="NCBI Taxonomy" id="1093978"/>
    <lineage>
        <taxon>Eukaryota</taxon>
        <taxon>Metazoa</taxon>
        <taxon>Spiralia</taxon>
        <taxon>Lophotrochozoa</taxon>
        <taxon>Mollusca</taxon>
        <taxon>Gastropoda</taxon>
        <taxon>Heterobranchia</taxon>
        <taxon>Euthyneura</taxon>
        <taxon>Panpulmonata</taxon>
        <taxon>Sacoglossa</taxon>
        <taxon>Placobranchoidea</taxon>
        <taxon>Plakobranchidae</taxon>
        <taxon>Elysia</taxon>
    </lineage>
</organism>
<evidence type="ECO:0000256" key="2">
    <source>
        <dbReference type="SAM" id="SignalP"/>
    </source>
</evidence>
<accession>A0AAV4G516</accession>
<dbReference type="EMBL" id="BMAT01004771">
    <property type="protein sequence ID" value="GFR80058.1"/>
    <property type="molecule type" value="Genomic_DNA"/>
</dbReference>
<feature type="signal peptide" evidence="2">
    <location>
        <begin position="1"/>
        <end position="39"/>
    </location>
</feature>